<accession>W0V766</accession>
<sequence length="115" mass="12251">MEARIAKLEEFVVDTRERLTKIETRLEQTATKSDIGDIRVDMHKGFVDMTKWVVGTAVGMGAAGIVVMTFVLNNAVPKSTAPLPAQPQPIMIYTQPAPVAPVAATAAPPAPTTPP</sequence>
<dbReference type="AlphaFoldDB" id="W0V766"/>
<keyword evidence="1" id="KW-1133">Transmembrane helix</keyword>
<dbReference type="STRING" id="1349767.GJA_3100"/>
<organism evidence="2 3">
    <name type="scientific">Janthinobacterium agaricidamnosum NBRC 102515 = DSM 9628</name>
    <dbReference type="NCBI Taxonomy" id="1349767"/>
    <lineage>
        <taxon>Bacteria</taxon>
        <taxon>Pseudomonadati</taxon>
        <taxon>Pseudomonadota</taxon>
        <taxon>Betaproteobacteria</taxon>
        <taxon>Burkholderiales</taxon>
        <taxon>Oxalobacteraceae</taxon>
        <taxon>Janthinobacterium</taxon>
    </lineage>
</organism>
<keyword evidence="3" id="KW-1185">Reference proteome</keyword>
<keyword evidence="1" id="KW-0472">Membrane</keyword>
<dbReference type="KEGG" id="jag:GJA_3100"/>
<evidence type="ECO:0000313" key="3">
    <source>
        <dbReference type="Proteomes" id="UP000027604"/>
    </source>
</evidence>
<dbReference type="Proteomes" id="UP000027604">
    <property type="component" value="Chromosome I"/>
</dbReference>
<gene>
    <name evidence="2" type="ORF">GJA_3100</name>
</gene>
<dbReference type="eggNOG" id="ENOG502ZWWF">
    <property type="taxonomic scope" value="Bacteria"/>
</dbReference>
<dbReference type="EMBL" id="HG322949">
    <property type="protein sequence ID" value="CDG83726.1"/>
    <property type="molecule type" value="Genomic_DNA"/>
</dbReference>
<feature type="transmembrane region" description="Helical" evidence="1">
    <location>
        <begin position="52"/>
        <end position="72"/>
    </location>
</feature>
<reference evidence="2 3" key="1">
    <citation type="journal article" date="2015" name="Genome Announc.">
        <title>Genome Sequence of Mushroom Soft-Rot Pathogen Janthinobacterium agaricidamnosum.</title>
        <authorList>
            <person name="Graupner K."/>
            <person name="Lackner G."/>
            <person name="Hertweck C."/>
        </authorList>
    </citation>
    <scope>NUCLEOTIDE SEQUENCE [LARGE SCALE GENOMIC DNA]</scope>
    <source>
        <strain evidence="3">NBRC 102515 / DSM 9628</strain>
    </source>
</reference>
<evidence type="ECO:0000256" key="1">
    <source>
        <dbReference type="SAM" id="Phobius"/>
    </source>
</evidence>
<protein>
    <submittedName>
        <fullName evidence="2">Uncharacterized protein</fullName>
    </submittedName>
</protein>
<name>W0V766_9BURK</name>
<keyword evidence="1" id="KW-0812">Transmembrane</keyword>
<proteinExistence type="predicted"/>
<evidence type="ECO:0000313" key="2">
    <source>
        <dbReference type="EMBL" id="CDG83726.1"/>
    </source>
</evidence>
<dbReference type="HOGENOM" id="CLU_2105686_0_0_4"/>